<keyword evidence="3" id="KW-0808">Transferase</keyword>
<evidence type="ECO:0000259" key="2">
    <source>
        <dbReference type="PROSITE" id="PS50109"/>
    </source>
</evidence>
<keyword evidence="3" id="KW-0418">Kinase</keyword>
<dbReference type="InterPro" id="IPR036890">
    <property type="entry name" value="HATPase_C_sf"/>
</dbReference>
<dbReference type="AlphaFoldDB" id="A0A485LVZ8"/>
<organism evidence="3">
    <name type="scientific">anaerobic digester metagenome</name>
    <dbReference type="NCBI Taxonomy" id="1263854"/>
    <lineage>
        <taxon>unclassified sequences</taxon>
        <taxon>metagenomes</taxon>
        <taxon>ecological metagenomes</taxon>
    </lineage>
</organism>
<sequence length="543" mass="60730">MEPRQETPVVENKVLSPAEVKNIIEELTRQNSRMAIIQQIAKRINVEMSYDDIIDEVAAPLRSVLPYDLLSFCLLEKGRLIIKSGVPKEQKILGVGWILDRHNSAPWKAIMDKHCFLRQDIWNDPHKYQEDDNLRELGIKSAIMAPLLVNNEVIGALNFGSKETYVYSENDFIFVQQLADQLAVCINNTRLYAEVSKSKREWEETFKAVPGRLFLIDLSYNVLRSNSQDPVAKSGRDVKCYETFACCGDQCHLCPAAEAFQTGRACVRESTHTITKNIYNISAYPLYNENNDLYGMAVYVNDVTGKRRMEAQLFQSAKLAAIGEMAAGVAHELNSPLTAIIGNSSLILRSAPPDDKYLKLLQDIKSCGQRSKRIIQNLLTFSRQDSYTFAQVSINDVVENSLYLVSYQIEKNKITINKNLNPQIPLFMGNRLQLEQVVINFLLNARDALEELADGVIEISTNMREDAEAGSTVVELKVADNGVGIPESIIDQIFNPFFTTKEKTRGTGLGLSVSLGIAQTHGGRIEVDSEAGRGSVFSLIIPL</sequence>
<accession>A0A485LVZ8</accession>
<dbReference type="Gene3D" id="1.10.287.130">
    <property type="match status" value="1"/>
</dbReference>
<dbReference type="InterPro" id="IPR003594">
    <property type="entry name" value="HATPase_dom"/>
</dbReference>
<dbReference type="PRINTS" id="PR00344">
    <property type="entry name" value="BCTRLSENSOR"/>
</dbReference>
<evidence type="ECO:0000256" key="1">
    <source>
        <dbReference type="ARBA" id="ARBA00022553"/>
    </source>
</evidence>
<protein>
    <submittedName>
        <fullName evidence="3">Histidine kinase</fullName>
    </submittedName>
</protein>
<reference evidence="3" key="1">
    <citation type="submission" date="2019-03" db="EMBL/GenBank/DDBJ databases">
        <authorList>
            <person name="Hao L."/>
        </authorList>
    </citation>
    <scope>NUCLEOTIDE SEQUENCE</scope>
</reference>
<dbReference type="InterPro" id="IPR005467">
    <property type="entry name" value="His_kinase_dom"/>
</dbReference>
<dbReference type="Gene3D" id="3.30.565.10">
    <property type="entry name" value="Histidine kinase-like ATPase, C-terminal domain"/>
    <property type="match status" value="1"/>
</dbReference>
<dbReference type="SUPFAM" id="SSF47384">
    <property type="entry name" value="Homodimeric domain of signal transducing histidine kinase"/>
    <property type="match status" value="1"/>
</dbReference>
<dbReference type="SMART" id="SM00065">
    <property type="entry name" value="GAF"/>
    <property type="match status" value="1"/>
</dbReference>
<name>A0A485LVZ8_9ZZZZ</name>
<dbReference type="PROSITE" id="PS50109">
    <property type="entry name" value="HIS_KIN"/>
    <property type="match status" value="1"/>
</dbReference>
<keyword evidence="1" id="KW-0597">Phosphoprotein</keyword>
<dbReference type="SMART" id="SM00388">
    <property type="entry name" value="HisKA"/>
    <property type="match status" value="1"/>
</dbReference>
<gene>
    <name evidence="3" type="ORF">SCFA_1750002</name>
</gene>
<evidence type="ECO:0000313" key="3">
    <source>
        <dbReference type="EMBL" id="VFU12455.1"/>
    </source>
</evidence>
<dbReference type="InterPro" id="IPR003661">
    <property type="entry name" value="HisK_dim/P_dom"/>
</dbReference>
<dbReference type="PANTHER" id="PTHR43065:SF42">
    <property type="entry name" value="TWO-COMPONENT SENSOR PPRA"/>
    <property type="match status" value="1"/>
</dbReference>
<dbReference type="SUPFAM" id="SSF55781">
    <property type="entry name" value="GAF domain-like"/>
    <property type="match status" value="1"/>
</dbReference>
<proteinExistence type="predicted"/>
<dbReference type="Pfam" id="PF13185">
    <property type="entry name" value="GAF_2"/>
    <property type="match status" value="1"/>
</dbReference>
<dbReference type="GO" id="GO:0000155">
    <property type="term" value="F:phosphorelay sensor kinase activity"/>
    <property type="evidence" value="ECO:0007669"/>
    <property type="project" value="InterPro"/>
</dbReference>
<dbReference type="Gene3D" id="3.30.450.20">
    <property type="entry name" value="PAS domain"/>
    <property type="match status" value="1"/>
</dbReference>
<dbReference type="EMBL" id="CAADRN010000085">
    <property type="protein sequence ID" value="VFU12455.1"/>
    <property type="molecule type" value="Genomic_DNA"/>
</dbReference>
<dbReference type="Pfam" id="PF02518">
    <property type="entry name" value="HATPase_c"/>
    <property type="match status" value="1"/>
</dbReference>
<dbReference type="InterPro" id="IPR003018">
    <property type="entry name" value="GAF"/>
</dbReference>
<feature type="domain" description="Histidine kinase" evidence="2">
    <location>
        <begin position="328"/>
        <end position="543"/>
    </location>
</feature>
<dbReference type="SUPFAM" id="SSF55874">
    <property type="entry name" value="ATPase domain of HSP90 chaperone/DNA topoisomerase II/histidine kinase"/>
    <property type="match status" value="1"/>
</dbReference>
<dbReference type="CDD" id="cd00082">
    <property type="entry name" value="HisKA"/>
    <property type="match status" value="1"/>
</dbReference>
<dbReference type="InterPro" id="IPR036097">
    <property type="entry name" value="HisK_dim/P_sf"/>
</dbReference>
<dbReference type="InterPro" id="IPR004358">
    <property type="entry name" value="Sig_transdc_His_kin-like_C"/>
</dbReference>
<dbReference type="InterPro" id="IPR029016">
    <property type="entry name" value="GAF-like_dom_sf"/>
</dbReference>
<dbReference type="PANTHER" id="PTHR43065">
    <property type="entry name" value="SENSOR HISTIDINE KINASE"/>
    <property type="match status" value="1"/>
</dbReference>
<dbReference type="Pfam" id="PF00512">
    <property type="entry name" value="HisKA"/>
    <property type="match status" value="1"/>
</dbReference>
<dbReference type="SMART" id="SM00387">
    <property type="entry name" value="HATPase_c"/>
    <property type="match status" value="1"/>
</dbReference>
<dbReference type="Gene3D" id="3.30.450.40">
    <property type="match status" value="1"/>
</dbReference>